<sequence>MRRLLSTADWDPDAVRYDVRDYAVEHLANPSGVLILDETGFLKKGTRSAGVARQYSGTAGWPENCRIGVFSTYATPAGRTLIDRALDVGAVVW</sequence>
<evidence type="ECO:0000313" key="3">
    <source>
        <dbReference type="Proteomes" id="UP000287519"/>
    </source>
</evidence>
<dbReference type="PANTHER" id="PTHR33627:SF1">
    <property type="entry name" value="TRANSPOSASE"/>
    <property type="match status" value="1"/>
</dbReference>
<evidence type="ECO:0000259" key="1">
    <source>
        <dbReference type="Pfam" id="PF13546"/>
    </source>
</evidence>
<dbReference type="PANTHER" id="PTHR33627">
    <property type="entry name" value="TRANSPOSASE"/>
    <property type="match status" value="1"/>
</dbReference>
<name>A0A402CMH6_RHOWR</name>
<dbReference type="Pfam" id="PF13546">
    <property type="entry name" value="DDE_5"/>
    <property type="match status" value="1"/>
</dbReference>
<gene>
    <name evidence="2" type="ORF">Rhow_000375</name>
</gene>
<organism evidence="2 3">
    <name type="scientific">Rhodococcus wratislaviensis</name>
    <name type="common">Tsukamurella wratislaviensis</name>
    <dbReference type="NCBI Taxonomy" id="44752"/>
    <lineage>
        <taxon>Bacteria</taxon>
        <taxon>Bacillati</taxon>
        <taxon>Actinomycetota</taxon>
        <taxon>Actinomycetes</taxon>
        <taxon>Mycobacteriales</taxon>
        <taxon>Nocardiaceae</taxon>
        <taxon>Rhodococcus</taxon>
    </lineage>
</organism>
<dbReference type="AlphaFoldDB" id="A0A402CMH6"/>
<keyword evidence="3" id="KW-1185">Reference proteome</keyword>
<reference evidence="2 3" key="1">
    <citation type="submission" date="2018-11" db="EMBL/GenBank/DDBJ databases">
        <title>Microbial catabolism of amino acid.</title>
        <authorList>
            <person name="Hibi M."/>
            <person name="Ogawa J."/>
        </authorList>
    </citation>
    <scope>NUCLEOTIDE SEQUENCE [LARGE SCALE GENOMIC DNA]</scope>
    <source>
        <strain evidence="2 3">C31-06</strain>
    </source>
</reference>
<comment type="caution">
    <text evidence="2">The sequence shown here is derived from an EMBL/GenBank/DDBJ whole genome shotgun (WGS) entry which is preliminary data.</text>
</comment>
<dbReference type="EMBL" id="BHYM01000107">
    <property type="protein sequence ID" value="GCE44784.1"/>
    <property type="molecule type" value="Genomic_DNA"/>
</dbReference>
<feature type="domain" description="Transposase IS701-like DDE" evidence="1">
    <location>
        <begin position="2"/>
        <end position="84"/>
    </location>
</feature>
<dbReference type="InterPro" id="IPR039365">
    <property type="entry name" value="IS701-like"/>
</dbReference>
<accession>A0A402CMH6</accession>
<proteinExistence type="predicted"/>
<dbReference type="InterPro" id="IPR038721">
    <property type="entry name" value="IS701-like_DDE_dom"/>
</dbReference>
<protein>
    <submittedName>
        <fullName evidence="2">Mobile element protein</fullName>
    </submittedName>
</protein>
<evidence type="ECO:0000313" key="2">
    <source>
        <dbReference type="EMBL" id="GCE44784.1"/>
    </source>
</evidence>
<dbReference type="Proteomes" id="UP000287519">
    <property type="component" value="Unassembled WGS sequence"/>
</dbReference>